<evidence type="ECO:0000256" key="1">
    <source>
        <dbReference type="PROSITE-ProRule" id="PRU00259"/>
    </source>
</evidence>
<sequence length="737" mass="81872">MNHQPTYGLQHQQPPSIVAQQPQQSVQSTMLWAQENRFVDSGVHTAAVPTNASSSVLSGRISLNNNEHFAGGAPLVPSTYASMEGYPSTAHNNGYQQIYTPSMASSELCLTHNFGADGSENGQYMTPDPRLAPLPRGYCFNYQEEADFYDVIHEVAKCLSDEDQVVVSKASEFLEDYCKQPGNAMAVVKEFHSLLPIFTGLIRTNKDLVMLRYLTGTFKHLSTFNFGRSALLFYGLLPDILNLLEVNKGSDQIIDRKIGGTLYNLSLDDQGRCAIYDCGAIQILIKMLESTSDSVVYHAITALHNLILHHPDSANFIRTSGSIQRFTMLIKPTALPKFLAILIDCLYQLASEHAETKIEILNTGCIPELITILTTFEYENLLLTTSRLMQALGVCKQNKQAIVAAVDGGKFFFLNFFFPPTGGLNALAHRLSHPSHRLLSSVLLAIRNMSDGAGQMKDEDSENLVTGVLRLLGSIDLNVVGWCTAILANLTCNNVRNKLTVYRNGGVRDLLRTIEIYHPSNYAGGQQRTSVSKAEYTASIVETLDSTLSVLRHVTARHPQALDAQKELRAVVGGGGTRRTGLHLIVALINGPPNTTQPTLLKPALRLLNDLAAVPENAQILYECGLSVHIFNHFSFQFDRLKHLQQQQQQSLNTNNNNSQETKICADVTSGCLSVSQVLCRYPLFKSFFRQDQVIDVVLRLKYSKKFCGVSIMDPRDEYFVYKWKSKSTFRSQKLSY</sequence>
<dbReference type="SMART" id="SM00185">
    <property type="entry name" value="ARM"/>
    <property type="match status" value="3"/>
</dbReference>
<dbReference type="Gene3D" id="1.25.10.10">
    <property type="entry name" value="Leucine-rich Repeat Variant"/>
    <property type="match status" value="1"/>
</dbReference>
<reference evidence="3" key="1">
    <citation type="submission" date="2022-11" db="UniProtKB">
        <authorList>
            <consortium name="WormBaseParasite"/>
        </authorList>
    </citation>
    <scope>IDENTIFICATION</scope>
</reference>
<name>A0A915JGW5_ROMCU</name>
<accession>A0A915JGW5</accession>
<dbReference type="InterPro" id="IPR000225">
    <property type="entry name" value="Armadillo"/>
</dbReference>
<proteinExistence type="predicted"/>
<dbReference type="AlphaFoldDB" id="A0A915JGW5"/>
<dbReference type="WBParaSite" id="nRc.2.0.1.t25118-RA">
    <property type="protein sequence ID" value="nRc.2.0.1.t25118-RA"/>
    <property type="gene ID" value="nRc.2.0.1.g25118"/>
</dbReference>
<dbReference type="SUPFAM" id="SSF48371">
    <property type="entry name" value="ARM repeat"/>
    <property type="match status" value="1"/>
</dbReference>
<dbReference type="Pfam" id="PF00514">
    <property type="entry name" value="Arm"/>
    <property type="match status" value="1"/>
</dbReference>
<organism evidence="2 3">
    <name type="scientific">Romanomermis culicivorax</name>
    <name type="common">Nematode worm</name>
    <dbReference type="NCBI Taxonomy" id="13658"/>
    <lineage>
        <taxon>Eukaryota</taxon>
        <taxon>Metazoa</taxon>
        <taxon>Ecdysozoa</taxon>
        <taxon>Nematoda</taxon>
        <taxon>Enoplea</taxon>
        <taxon>Dorylaimia</taxon>
        <taxon>Mermithida</taxon>
        <taxon>Mermithoidea</taxon>
        <taxon>Mermithidae</taxon>
        <taxon>Romanomermis</taxon>
    </lineage>
</organism>
<dbReference type="GO" id="GO:0007155">
    <property type="term" value="P:cell adhesion"/>
    <property type="evidence" value="ECO:0007669"/>
    <property type="project" value="InterPro"/>
</dbReference>
<dbReference type="Proteomes" id="UP000887565">
    <property type="component" value="Unplaced"/>
</dbReference>
<dbReference type="InterPro" id="IPR013284">
    <property type="entry name" value="Beta-catenin"/>
</dbReference>
<keyword evidence="2" id="KW-1185">Reference proteome</keyword>
<feature type="repeat" description="ARM" evidence="1">
    <location>
        <begin position="279"/>
        <end position="321"/>
    </location>
</feature>
<dbReference type="PANTHER" id="PTHR45976">
    <property type="entry name" value="ARMADILLO SEGMENT POLARITY PROTEIN"/>
    <property type="match status" value="1"/>
</dbReference>
<dbReference type="InterPro" id="IPR016024">
    <property type="entry name" value="ARM-type_fold"/>
</dbReference>
<evidence type="ECO:0000313" key="2">
    <source>
        <dbReference type="Proteomes" id="UP000887565"/>
    </source>
</evidence>
<dbReference type="GO" id="GO:0045296">
    <property type="term" value="F:cadherin binding"/>
    <property type="evidence" value="ECO:0007669"/>
    <property type="project" value="InterPro"/>
</dbReference>
<dbReference type="PRINTS" id="PR01869">
    <property type="entry name" value="BCATNINFAMLY"/>
</dbReference>
<evidence type="ECO:0000313" key="3">
    <source>
        <dbReference type="WBParaSite" id="nRc.2.0.1.t25118-RA"/>
    </source>
</evidence>
<dbReference type="InterPro" id="IPR011989">
    <property type="entry name" value="ARM-like"/>
</dbReference>
<protein>
    <submittedName>
        <fullName evidence="3">Beta-catenin</fullName>
    </submittedName>
</protein>
<dbReference type="PROSITE" id="PS50176">
    <property type="entry name" value="ARM_REPEAT"/>
    <property type="match status" value="1"/>
</dbReference>